<comment type="caution">
    <text evidence="7">The sequence shown here is derived from an EMBL/GenBank/DDBJ whole genome shotgun (WGS) entry which is preliminary data.</text>
</comment>
<evidence type="ECO:0000256" key="4">
    <source>
        <dbReference type="ARBA" id="ARBA00022842"/>
    </source>
</evidence>
<dbReference type="SUPFAM" id="SSF55811">
    <property type="entry name" value="Nudix"/>
    <property type="match status" value="1"/>
</dbReference>
<evidence type="ECO:0000256" key="3">
    <source>
        <dbReference type="ARBA" id="ARBA00022801"/>
    </source>
</evidence>
<evidence type="ECO:0000313" key="7">
    <source>
        <dbReference type="EMBL" id="GII76782.1"/>
    </source>
</evidence>
<accession>A0A919UZX7</accession>
<evidence type="ECO:0000313" key="8">
    <source>
        <dbReference type="Proteomes" id="UP000655287"/>
    </source>
</evidence>
<dbReference type="CDD" id="cd04685">
    <property type="entry name" value="NUDIX_Hydrolase"/>
    <property type="match status" value="1"/>
</dbReference>
<organism evidence="7 8">
    <name type="scientific">Sphaerisporangium rufum</name>
    <dbReference type="NCBI Taxonomy" id="1381558"/>
    <lineage>
        <taxon>Bacteria</taxon>
        <taxon>Bacillati</taxon>
        <taxon>Actinomycetota</taxon>
        <taxon>Actinomycetes</taxon>
        <taxon>Streptosporangiales</taxon>
        <taxon>Streptosporangiaceae</taxon>
        <taxon>Sphaerisporangium</taxon>
    </lineage>
</organism>
<dbReference type="AlphaFoldDB" id="A0A919UZX7"/>
<name>A0A919UZX7_9ACTN</name>
<dbReference type="PROSITE" id="PS00893">
    <property type="entry name" value="NUDIX_BOX"/>
    <property type="match status" value="1"/>
</dbReference>
<dbReference type="InterPro" id="IPR020476">
    <property type="entry name" value="Nudix_hydrolase"/>
</dbReference>
<dbReference type="EMBL" id="BOOU01000028">
    <property type="protein sequence ID" value="GII76782.1"/>
    <property type="molecule type" value="Genomic_DNA"/>
</dbReference>
<sequence length="190" mass="20698">MADTLMGETPERDQVPVAAPRADARLRPTARILLVDARDRILLFHGPDMMKIGTPAWFTPGGGVDRGEDLPAAAARELLEETGIRAAPADFGPVVAVSAGHWVSRKGRLYYSRDSYFFLRVAETAVDTSGMEVYEAPLLSVHRWWTPAELRTTAEHVIPLGLAGLLGRLLAGDAPPAPAVLPWHHREPPL</sequence>
<dbReference type="InterPro" id="IPR000086">
    <property type="entry name" value="NUDIX_hydrolase_dom"/>
</dbReference>
<keyword evidence="8" id="KW-1185">Reference proteome</keyword>
<comment type="cofactor">
    <cofactor evidence="1">
        <name>Mg(2+)</name>
        <dbReference type="ChEBI" id="CHEBI:18420"/>
    </cofactor>
</comment>
<gene>
    <name evidence="7" type="ORF">Sru01_17640</name>
</gene>
<dbReference type="Proteomes" id="UP000655287">
    <property type="component" value="Unassembled WGS sequence"/>
</dbReference>
<dbReference type="PRINTS" id="PR00502">
    <property type="entry name" value="NUDIXFAMILY"/>
</dbReference>
<keyword evidence="3 5" id="KW-0378">Hydrolase</keyword>
<reference evidence="7" key="1">
    <citation type="submission" date="2021-01" db="EMBL/GenBank/DDBJ databases">
        <title>Whole genome shotgun sequence of Sphaerisporangium rufum NBRC 109079.</title>
        <authorList>
            <person name="Komaki H."/>
            <person name="Tamura T."/>
        </authorList>
    </citation>
    <scope>NUCLEOTIDE SEQUENCE</scope>
    <source>
        <strain evidence="7">NBRC 109079</strain>
    </source>
</reference>
<dbReference type="GO" id="GO:0016787">
    <property type="term" value="F:hydrolase activity"/>
    <property type="evidence" value="ECO:0007669"/>
    <property type="project" value="UniProtKB-KW"/>
</dbReference>
<keyword evidence="4" id="KW-0460">Magnesium</keyword>
<dbReference type="PANTHER" id="PTHR43046">
    <property type="entry name" value="GDP-MANNOSE MANNOSYL HYDROLASE"/>
    <property type="match status" value="1"/>
</dbReference>
<proteinExistence type="inferred from homology"/>
<evidence type="ECO:0000256" key="5">
    <source>
        <dbReference type="RuleBase" id="RU003476"/>
    </source>
</evidence>
<dbReference type="InterPro" id="IPR020084">
    <property type="entry name" value="NUDIX_hydrolase_CS"/>
</dbReference>
<dbReference type="InterPro" id="IPR015797">
    <property type="entry name" value="NUDIX_hydrolase-like_dom_sf"/>
</dbReference>
<evidence type="ECO:0000259" key="6">
    <source>
        <dbReference type="PROSITE" id="PS51462"/>
    </source>
</evidence>
<dbReference type="PROSITE" id="PS51462">
    <property type="entry name" value="NUDIX"/>
    <property type="match status" value="1"/>
</dbReference>
<evidence type="ECO:0000256" key="2">
    <source>
        <dbReference type="ARBA" id="ARBA00005582"/>
    </source>
</evidence>
<dbReference type="Gene3D" id="3.90.79.10">
    <property type="entry name" value="Nucleoside Triphosphate Pyrophosphohydrolase"/>
    <property type="match status" value="1"/>
</dbReference>
<comment type="similarity">
    <text evidence="2 5">Belongs to the Nudix hydrolase family.</text>
</comment>
<dbReference type="RefSeq" id="WP_203983410.1">
    <property type="nucleotide sequence ID" value="NZ_BOOU01000028.1"/>
</dbReference>
<feature type="domain" description="Nudix hydrolase" evidence="6">
    <location>
        <begin position="25"/>
        <end position="166"/>
    </location>
</feature>
<dbReference type="PANTHER" id="PTHR43046:SF12">
    <property type="entry name" value="GDP-MANNOSE MANNOSYL HYDROLASE"/>
    <property type="match status" value="1"/>
</dbReference>
<dbReference type="Pfam" id="PF00293">
    <property type="entry name" value="NUDIX"/>
    <property type="match status" value="1"/>
</dbReference>
<evidence type="ECO:0000256" key="1">
    <source>
        <dbReference type="ARBA" id="ARBA00001946"/>
    </source>
</evidence>
<protein>
    <submittedName>
        <fullName evidence="7">DNA mismatch repair protein MutT</fullName>
    </submittedName>
</protein>